<proteinExistence type="inferred from homology"/>
<evidence type="ECO:0000256" key="1">
    <source>
        <dbReference type="ARBA" id="ARBA00000077"/>
    </source>
</evidence>
<comment type="similarity">
    <text evidence="6">Belongs to the RNase HII family.</text>
</comment>
<dbReference type="InterPro" id="IPR001352">
    <property type="entry name" value="RNase_HII/HIII"/>
</dbReference>
<dbReference type="GO" id="GO:0032299">
    <property type="term" value="C:ribonuclease H2 complex"/>
    <property type="evidence" value="ECO:0007669"/>
    <property type="project" value="TreeGrafter"/>
</dbReference>
<evidence type="ECO:0000256" key="11">
    <source>
        <dbReference type="ARBA" id="ARBA00022723"/>
    </source>
</evidence>
<evidence type="ECO:0000259" key="14">
    <source>
        <dbReference type="PROSITE" id="PS51975"/>
    </source>
</evidence>
<dbReference type="GO" id="GO:0003723">
    <property type="term" value="F:RNA binding"/>
    <property type="evidence" value="ECO:0007669"/>
    <property type="project" value="InterPro"/>
</dbReference>
<organism evidence="15">
    <name type="scientific">hydrocarbon metagenome</name>
    <dbReference type="NCBI Taxonomy" id="938273"/>
    <lineage>
        <taxon>unclassified sequences</taxon>
        <taxon>metagenomes</taxon>
        <taxon>ecological metagenomes</taxon>
    </lineage>
</organism>
<dbReference type="PROSITE" id="PS51975">
    <property type="entry name" value="RNASE_H_2"/>
    <property type="match status" value="1"/>
</dbReference>
<dbReference type="GO" id="GO:0005737">
    <property type="term" value="C:cytoplasm"/>
    <property type="evidence" value="ECO:0007669"/>
    <property type="project" value="UniProtKB-SubCell"/>
</dbReference>
<evidence type="ECO:0000256" key="7">
    <source>
        <dbReference type="ARBA" id="ARBA00012180"/>
    </source>
</evidence>
<dbReference type="InterPro" id="IPR012337">
    <property type="entry name" value="RNaseH-like_sf"/>
</dbReference>
<dbReference type="HAMAP" id="MF_00052_A">
    <property type="entry name" value="RNase_HII_A"/>
    <property type="match status" value="1"/>
</dbReference>
<evidence type="ECO:0000256" key="12">
    <source>
        <dbReference type="ARBA" id="ARBA00022759"/>
    </source>
</evidence>
<reference evidence="15" key="1">
    <citation type="journal article" date="2015" name="Proc. Natl. Acad. Sci. U.S.A.">
        <title>Networks of energetic and metabolic interactions define dynamics in microbial communities.</title>
        <authorList>
            <person name="Embree M."/>
            <person name="Liu J.K."/>
            <person name="Al-Bassam M.M."/>
            <person name="Zengler K."/>
        </authorList>
    </citation>
    <scope>NUCLEOTIDE SEQUENCE</scope>
</reference>
<dbReference type="GO" id="GO:0030145">
    <property type="term" value="F:manganese ion binding"/>
    <property type="evidence" value="ECO:0007669"/>
    <property type="project" value="InterPro"/>
</dbReference>
<evidence type="ECO:0000256" key="2">
    <source>
        <dbReference type="ARBA" id="ARBA00001936"/>
    </source>
</evidence>
<dbReference type="PANTHER" id="PTHR10954:SF23">
    <property type="entry name" value="RIBONUCLEASE"/>
    <property type="match status" value="1"/>
</dbReference>
<dbReference type="InterPro" id="IPR020787">
    <property type="entry name" value="RNase_HII_arc"/>
</dbReference>
<dbReference type="SUPFAM" id="SSF53098">
    <property type="entry name" value="Ribonuclease H-like"/>
    <property type="match status" value="1"/>
</dbReference>
<evidence type="ECO:0000256" key="6">
    <source>
        <dbReference type="ARBA" id="ARBA00007383"/>
    </source>
</evidence>
<comment type="caution">
    <text evidence="15">The sequence shown here is derived from an EMBL/GenBank/DDBJ whole genome shotgun (WGS) entry which is preliminary data.</text>
</comment>
<dbReference type="Pfam" id="PF01351">
    <property type="entry name" value="RNase_HII"/>
    <property type="match status" value="1"/>
</dbReference>
<dbReference type="InterPro" id="IPR004649">
    <property type="entry name" value="RNase_H2_suA"/>
</dbReference>
<dbReference type="NCBIfam" id="TIGR00729">
    <property type="entry name" value="ribonuclease HII"/>
    <property type="match status" value="1"/>
</dbReference>
<accession>A0A0W8FHC9</accession>
<evidence type="ECO:0000313" key="15">
    <source>
        <dbReference type="EMBL" id="KUG20283.1"/>
    </source>
</evidence>
<comment type="cofactor">
    <cofactor evidence="3">
        <name>Mg(2+)</name>
        <dbReference type="ChEBI" id="CHEBI:18420"/>
    </cofactor>
</comment>
<name>A0A0W8FHC9_9ZZZZ</name>
<dbReference type="GO" id="GO:0006298">
    <property type="term" value="P:mismatch repair"/>
    <property type="evidence" value="ECO:0007669"/>
    <property type="project" value="TreeGrafter"/>
</dbReference>
<dbReference type="InterPro" id="IPR024567">
    <property type="entry name" value="RNase_HII/HIII_dom"/>
</dbReference>
<evidence type="ECO:0000256" key="4">
    <source>
        <dbReference type="ARBA" id="ARBA00004065"/>
    </source>
</evidence>
<dbReference type="PANTHER" id="PTHR10954">
    <property type="entry name" value="RIBONUCLEASE H2 SUBUNIT A"/>
    <property type="match status" value="1"/>
</dbReference>
<dbReference type="Gene3D" id="3.30.420.10">
    <property type="entry name" value="Ribonuclease H-like superfamily/Ribonuclease H"/>
    <property type="match status" value="1"/>
</dbReference>
<sequence>MICGVDEAGKGAVLGPLVVAAVGCRALVELEALPVRDSKALSPRQRERLAAAIGERCAVRTIAIDAAGIDAARQRTGLNEYMAEVHARALAGLRPKSAYIDACDVDPVRYGRRVGGHLDFPCLIRSEHRADETYKIVGAASIVAKVCRDRIIADLREEYGEIGSGYPSDPATIRFLREYIEAHRTPPACARRSWKTVANLLCRQTGLLDFQ</sequence>
<comment type="cofactor">
    <cofactor evidence="2">
        <name>Mn(2+)</name>
        <dbReference type="ChEBI" id="CHEBI:29035"/>
    </cofactor>
</comment>
<evidence type="ECO:0000256" key="8">
    <source>
        <dbReference type="ARBA" id="ARBA00019179"/>
    </source>
</evidence>
<evidence type="ECO:0000256" key="3">
    <source>
        <dbReference type="ARBA" id="ARBA00001946"/>
    </source>
</evidence>
<protein>
    <recommendedName>
        <fullName evidence="8">Ribonuclease HII</fullName>
        <ecNumber evidence="7">3.1.26.4</ecNumber>
    </recommendedName>
</protein>
<dbReference type="CDD" id="cd07180">
    <property type="entry name" value="RNase_HII_archaea_like"/>
    <property type="match status" value="1"/>
</dbReference>
<dbReference type="EC" id="3.1.26.4" evidence="7"/>
<evidence type="ECO:0000256" key="10">
    <source>
        <dbReference type="ARBA" id="ARBA00022722"/>
    </source>
</evidence>
<dbReference type="GO" id="GO:0043137">
    <property type="term" value="P:DNA replication, removal of RNA primer"/>
    <property type="evidence" value="ECO:0007669"/>
    <property type="project" value="TreeGrafter"/>
</dbReference>
<gene>
    <name evidence="15" type="ORF">ASZ90_009981</name>
</gene>
<dbReference type="GO" id="GO:0004523">
    <property type="term" value="F:RNA-DNA hybrid ribonuclease activity"/>
    <property type="evidence" value="ECO:0007669"/>
    <property type="project" value="UniProtKB-EC"/>
</dbReference>
<comment type="function">
    <text evidence="4">Endonuclease that specifically degrades the RNA of RNA-DNA hybrids.</text>
</comment>
<dbReference type="EMBL" id="LNQE01001208">
    <property type="protein sequence ID" value="KUG20283.1"/>
    <property type="molecule type" value="Genomic_DNA"/>
</dbReference>
<dbReference type="FunFam" id="1.10.10.460:FF:000001">
    <property type="entry name" value="Ribonuclease"/>
    <property type="match status" value="1"/>
</dbReference>
<comment type="catalytic activity">
    <reaction evidence="1">
        <text>Endonucleolytic cleavage to 5'-phosphomonoester.</text>
        <dbReference type="EC" id="3.1.26.4"/>
    </reaction>
</comment>
<evidence type="ECO:0000256" key="9">
    <source>
        <dbReference type="ARBA" id="ARBA00022490"/>
    </source>
</evidence>
<keyword evidence="13 15" id="KW-0378">Hydrolase</keyword>
<dbReference type="Gene3D" id="1.10.10.460">
    <property type="entry name" value="Ribonuclease hii. Domain 2"/>
    <property type="match status" value="1"/>
</dbReference>
<dbReference type="AlphaFoldDB" id="A0A0W8FHC9"/>
<keyword evidence="12" id="KW-0255">Endonuclease</keyword>
<keyword evidence="10" id="KW-0540">Nuclease</keyword>
<comment type="subcellular location">
    <subcellularLocation>
        <location evidence="5">Cytoplasm</location>
    </subcellularLocation>
</comment>
<dbReference type="InterPro" id="IPR023160">
    <property type="entry name" value="RNase_HII_hlx-loop-hlx_cap_dom"/>
</dbReference>
<evidence type="ECO:0000256" key="13">
    <source>
        <dbReference type="ARBA" id="ARBA00022801"/>
    </source>
</evidence>
<dbReference type="InterPro" id="IPR036397">
    <property type="entry name" value="RNaseH_sf"/>
</dbReference>
<keyword evidence="9" id="KW-0963">Cytoplasm</keyword>
<evidence type="ECO:0000256" key="5">
    <source>
        <dbReference type="ARBA" id="ARBA00004496"/>
    </source>
</evidence>
<feature type="domain" description="RNase H type-2" evidence="14">
    <location>
        <begin position="1"/>
        <end position="206"/>
    </location>
</feature>
<keyword evidence="11" id="KW-0479">Metal-binding</keyword>